<proteinExistence type="predicted"/>
<keyword evidence="2 5" id="KW-0812">Transmembrane</keyword>
<dbReference type="RefSeq" id="WP_168819577.1">
    <property type="nucleotide sequence ID" value="NZ_CP051217.1"/>
</dbReference>
<reference evidence="7 8" key="1">
    <citation type="submission" date="2020-04" db="EMBL/GenBank/DDBJ databases">
        <title>Genome sequence for Sphingorhabdus sp. strain M1.</title>
        <authorList>
            <person name="Park S.-J."/>
        </authorList>
    </citation>
    <scope>NUCLEOTIDE SEQUENCE [LARGE SCALE GENOMIC DNA]</scope>
    <source>
        <strain evidence="7 8">JK6</strain>
    </source>
</reference>
<evidence type="ECO:0000256" key="4">
    <source>
        <dbReference type="ARBA" id="ARBA00023136"/>
    </source>
</evidence>
<evidence type="ECO:0000256" key="5">
    <source>
        <dbReference type="SAM" id="Phobius"/>
    </source>
</evidence>
<dbReference type="InterPro" id="IPR010432">
    <property type="entry name" value="RDD"/>
</dbReference>
<organism evidence="7 8">
    <name type="scientific">Parasphingorhabdus halotolerans</name>
    <dbReference type="NCBI Taxonomy" id="2725558"/>
    <lineage>
        <taxon>Bacteria</taxon>
        <taxon>Pseudomonadati</taxon>
        <taxon>Pseudomonadota</taxon>
        <taxon>Alphaproteobacteria</taxon>
        <taxon>Sphingomonadales</taxon>
        <taxon>Sphingomonadaceae</taxon>
        <taxon>Parasphingorhabdus</taxon>
    </lineage>
</organism>
<dbReference type="PANTHER" id="PTHR38480:SF1">
    <property type="entry name" value="SLR0254 PROTEIN"/>
    <property type="match status" value="1"/>
</dbReference>
<keyword evidence="8" id="KW-1185">Reference proteome</keyword>
<feature type="transmembrane region" description="Helical" evidence="5">
    <location>
        <begin position="49"/>
        <end position="71"/>
    </location>
</feature>
<accession>A0A6H2DMY6</accession>
<sequence>MTDSTAADPWIRRSANPKLDRIMVTPEGVPLNVTVAAAGARAGALALDIVIILSMIVGITLLGLLVLWALGTTLGDSAVDPSGPLGFLAIIWIITMFLLRNAYFLYFELGDRAATWGKRAVGIRVAARDGGRLSAEAVIARNIVRDVELFLPLMFLSAGGAQGNMSSFAAWAGFLWVLMFLLFPLFNKDRLRGGDLIAGTWVIQNVKRGLGDIVAPTAAAQSADASHPGGRYQFSDEELSVYGEYELQTLENVLRTGSDDALETVAASICTKIGWEPGAGEERLFLEAYYTALRARLERGMRFGKRRKDKFSGSE</sequence>
<protein>
    <submittedName>
        <fullName evidence="7">RDD family protein</fullName>
    </submittedName>
</protein>
<feature type="domain" description="RDD" evidence="6">
    <location>
        <begin position="36"/>
        <end position="199"/>
    </location>
</feature>
<evidence type="ECO:0000313" key="8">
    <source>
        <dbReference type="Proteomes" id="UP000501600"/>
    </source>
</evidence>
<evidence type="ECO:0000259" key="6">
    <source>
        <dbReference type="Pfam" id="PF06271"/>
    </source>
</evidence>
<comment type="subcellular location">
    <subcellularLocation>
        <location evidence="1">Membrane</location>
        <topology evidence="1">Multi-pass membrane protein</topology>
    </subcellularLocation>
</comment>
<evidence type="ECO:0000256" key="1">
    <source>
        <dbReference type="ARBA" id="ARBA00004141"/>
    </source>
</evidence>
<keyword evidence="3 5" id="KW-1133">Transmembrane helix</keyword>
<dbReference type="Pfam" id="PF06271">
    <property type="entry name" value="RDD"/>
    <property type="match status" value="1"/>
</dbReference>
<keyword evidence="4 5" id="KW-0472">Membrane</keyword>
<evidence type="ECO:0000313" key="7">
    <source>
        <dbReference type="EMBL" id="QJB69497.1"/>
    </source>
</evidence>
<name>A0A6H2DMY6_9SPHN</name>
<dbReference type="AlphaFoldDB" id="A0A6H2DMY6"/>
<dbReference type="Proteomes" id="UP000501600">
    <property type="component" value="Chromosome"/>
</dbReference>
<gene>
    <name evidence="7" type="ORF">HF685_09565</name>
</gene>
<evidence type="ECO:0000256" key="2">
    <source>
        <dbReference type="ARBA" id="ARBA00022692"/>
    </source>
</evidence>
<feature type="transmembrane region" description="Helical" evidence="5">
    <location>
        <begin position="168"/>
        <end position="186"/>
    </location>
</feature>
<dbReference type="KEGG" id="phao:HF685_09565"/>
<dbReference type="GO" id="GO:0016020">
    <property type="term" value="C:membrane"/>
    <property type="evidence" value="ECO:0007669"/>
    <property type="project" value="UniProtKB-SubCell"/>
</dbReference>
<dbReference type="EMBL" id="CP051217">
    <property type="protein sequence ID" value="QJB69497.1"/>
    <property type="molecule type" value="Genomic_DNA"/>
</dbReference>
<dbReference type="PANTHER" id="PTHR38480">
    <property type="entry name" value="SLR0254 PROTEIN"/>
    <property type="match status" value="1"/>
</dbReference>
<feature type="transmembrane region" description="Helical" evidence="5">
    <location>
        <begin position="83"/>
        <end position="106"/>
    </location>
</feature>
<evidence type="ECO:0000256" key="3">
    <source>
        <dbReference type="ARBA" id="ARBA00022989"/>
    </source>
</evidence>